<dbReference type="InterPro" id="IPR025733">
    <property type="entry name" value="PAPs_C"/>
</dbReference>
<keyword evidence="8" id="KW-1185">Reference proteome</keyword>
<dbReference type="Pfam" id="PF16656">
    <property type="entry name" value="Pur_ac_phosph_N"/>
    <property type="match status" value="1"/>
</dbReference>
<dbReference type="SUPFAM" id="SSF49363">
    <property type="entry name" value="Purple acid phosphatase, N-terminal domain"/>
    <property type="match status" value="1"/>
</dbReference>
<evidence type="ECO:0000256" key="2">
    <source>
        <dbReference type="ARBA" id="ARBA00023180"/>
    </source>
</evidence>
<dbReference type="EMBL" id="ADBJ01000044">
    <property type="protein sequence ID" value="EFA76819.1"/>
    <property type="molecule type" value="Genomic_DNA"/>
</dbReference>
<gene>
    <name evidence="7" type="ORF">PPL_09571</name>
</gene>
<organism evidence="7 8">
    <name type="scientific">Heterostelium pallidum (strain ATCC 26659 / Pp 5 / PN500)</name>
    <name type="common">Cellular slime mold</name>
    <name type="synonym">Polysphondylium pallidum</name>
    <dbReference type="NCBI Taxonomy" id="670386"/>
    <lineage>
        <taxon>Eukaryota</taxon>
        <taxon>Amoebozoa</taxon>
        <taxon>Evosea</taxon>
        <taxon>Eumycetozoa</taxon>
        <taxon>Dictyostelia</taxon>
        <taxon>Acytosteliales</taxon>
        <taxon>Acytosteliaceae</taxon>
        <taxon>Heterostelium</taxon>
    </lineage>
</organism>
<evidence type="ECO:0000259" key="4">
    <source>
        <dbReference type="Pfam" id="PF00149"/>
    </source>
</evidence>
<dbReference type="InterPro" id="IPR008963">
    <property type="entry name" value="Purple_acid_Pase-like_N"/>
</dbReference>
<keyword evidence="1 3" id="KW-0732">Signal</keyword>
<dbReference type="EC" id="3.1.3.2" evidence="3"/>
<dbReference type="OMA" id="TRAHWSW"/>
<keyword evidence="3" id="KW-0378">Hydrolase</keyword>
<reference evidence="7 8" key="1">
    <citation type="journal article" date="2011" name="Genome Res.">
        <title>Phylogeny-wide analysis of social amoeba genomes highlights ancient origins for complex intercellular communication.</title>
        <authorList>
            <person name="Heidel A.J."/>
            <person name="Lawal H.M."/>
            <person name="Felder M."/>
            <person name="Schilde C."/>
            <person name="Helps N.R."/>
            <person name="Tunggal B."/>
            <person name="Rivero F."/>
            <person name="John U."/>
            <person name="Schleicher M."/>
            <person name="Eichinger L."/>
            <person name="Platzer M."/>
            <person name="Noegel A.A."/>
            <person name="Schaap P."/>
            <person name="Gloeckner G."/>
        </authorList>
    </citation>
    <scope>NUCLEOTIDE SEQUENCE [LARGE SCALE GENOMIC DNA]</scope>
    <source>
        <strain evidence="8">ATCC 26659 / Pp 5 / PN500</strain>
    </source>
</reference>
<dbReference type="Gene3D" id="2.60.40.380">
    <property type="entry name" value="Purple acid phosphatase-like, N-terminal"/>
    <property type="match status" value="1"/>
</dbReference>
<dbReference type="STRING" id="670386.D3BNQ0"/>
<dbReference type="Proteomes" id="UP000001396">
    <property type="component" value="Unassembled WGS sequence"/>
</dbReference>
<dbReference type="InterPro" id="IPR015914">
    <property type="entry name" value="PAPs_N"/>
</dbReference>
<dbReference type="Gene3D" id="3.60.21.10">
    <property type="match status" value="1"/>
</dbReference>
<comment type="catalytic activity">
    <reaction evidence="3">
        <text>a phosphate monoester + H2O = an alcohol + phosphate</text>
        <dbReference type="Rhea" id="RHEA:15017"/>
        <dbReference type="ChEBI" id="CHEBI:15377"/>
        <dbReference type="ChEBI" id="CHEBI:30879"/>
        <dbReference type="ChEBI" id="CHEBI:43474"/>
        <dbReference type="ChEBI" id="CHEBI:67140"/>
        <dbReference type="EC" id="3.1.3.2"/>
    </reaction>
</comment>
<dbReference type="RefSeq" id="XP_020428951.1">
    <property type="nucleotide sequence ID" value="XM_020580364.1"/>
</dbReference>
<evidence type="ECO:0000259" key="6">
    <source>
        <dbReference type="Pfam" id="PF16656"/>
    </source>
</evidence>
<comment type="similarity">
    <text evidence="3">Belongs to the metallophosphoesterase superfamily. Purple acid phosphatase family.</text>
</comment>
<dbReference type="Pfam" id="PF00149">
    <property type="entry name" value="Metallophos"/>
    <property type="match status" value="1"/>
</dbReference>
<dbReference type="PANTHER" id="PTHR45867">
    <property type="entry name" value="PURPLE ACID PHOSPHATASE"/>
    <property type="match status" value="1"/>
</dbReference>
<feature type="domain" description="Calcineurin-like phosphoesterase" evidence="4">
    <location>
        <begin position="150"/>
        <end position="334"/>
    </location>
</feature>
<evidence type="ECO:0000256" key="1">
    <source>
        <dbReference type="ARBA" id="ARBA00022729"/>
    </source>
</evidence>
<dbReference type="GeneID" id="31365046"/>
<evidence type="ECO:0000259" key="5">
    <source>
        <dbReference type="Pfam" id="PF14008"/>
    </source>
</evidence>
<feature type="signal peptide" evidence="3">
    <location>
        <begin position="1"/>
        <end position="22"/>
    </location>
</feature>
<name>D3BNQ0_HETP5</name>
<feature type="domain" description="Purple acid phosphatase N-terminal" evidence="6">
    <location>
        <begin position="27"/>
        <end position="123"/>
    </location>
</feature>
<comment type="caution">
    <text evidence="7">The sequence shown here is derived from an EMBL/GenBank/DDBJ whole genome shotgun (WGS) entry which is preliminary data.</text>
</comment>
<keyword evidence="2" id="KW-0325">Glycoprotein</keyword>
<evidence type="ECO:0000313" key="8">
    <source>
        <dbReference type="Proteomes" id="UP000001396"/>
    </source>
</evidence>
<dbReference type="Pfam" id="PF14008">
    <property type="entry name" value="Metallophos_C"/>
    <property type="match status" value="1"/>
</dbReference>
<accession>D3BNQ0</accession>
<dbReference type="PANTHER" id="PTHR45867:SF10">
    <property type="entry name" value="PURPLE ACID PHOSPHATASE"/>
    <property type="match status" value="1"/>
</dbReference>
<proteinExistence type="inferred from homology"/>
<dbReference type="SUPFAM" id="SSF56300">
    <property type="entry name" value="Metallo-dependent phosphatases"/>
    <property type="match status" value="1"/>
</dbReference>
<evidence type="ECO:0000313" key="7">
    <source>
        <dbReference type="EMBL" id="EFA76819.1"/>
    </source>
</evidence>
<dbReference type="InterPro" id="IPR041792">
    <property type="entry name" value="MPP_PAP"/>
</dbReference>
<dbReference type="InterPro" id="IPR029052">
    <property type="entry name" value="Metallo-depent_PP-like"/>
</dbReference>
<dbReference type="AlphaFoldDB" id="D3BNQ0"/>
<dbReference type="GO" id="GO:0003993">
    <property type="term" value="F:acid phosphatase activity"/>
    <property type="evidence" value="ECO:0007669"/>
    <property type="project" value="UniProtKB-EC"/>
</dbReference>
<dbReference type="CDD" id="cd00839">
    <property type="entry name" value="MPP_PAPs"/>
    <property type="match status" value="1"/>
</dbReference>
<dbReference type="InterPro" id="IPR004843">
    <property type="entry name" value="Calcineurin-like_PHP"/>
</dbReference>
<feature type="domain" description="Purple acid phosphatase C-terminal" evidence="5">
    <location>
        <begin position="354"/>
        <end position="416"/>
    </location>
</feature>
<dbReference type="GO" id="GO:0046872">
    <property type="term" value="F:metal ion binding"/>
    <property type="evidence" value="ECO:0007669"/>
    <property type="project" value="InterPro"/>
</dbReference>
<sequence length="436" mass="48909">MSASILMIITTILLVLVAIANASNVTPLSIKLSLTDTEGEMQVTWFTLDFPSSPCVQFDNKGFNPSEVTGNIITGRIVEFTQKLWSGYTSIAVISPLAAQQTYYYAVGNKETGVWSVLYNFTTSTFPNTNSQVTPFSFVTYGDMGAVVDNSTVRNIVKTLDQFQFALHVGDIAYADLQDGDEGIYGNQTIWNEFLEEITPISATIPYMTCPGNHDIFNGNNSNYQNTFMMPTGSDNGDWYSFDFNGVHFVGISSETDYSPSSEQVIWLTNELQTYRNSNPDGWLIVFAHRPLYCTSNLDWCMNDTNRISLINSLEDLFYKYNVNFFIGGHSHEYERMLPVYKSQVYGSNANPQATVYVVIGTAGCQEGLNTGFQPLPVYSSGVRLLETGYAKVSFLDSYHMQWQFIQDKTDTVLDSVFHKQLHNLVWTIAILVNQT</sequence>
<evidence type="ECO:0000256" key="3">
    <source>
        <dbReference type="RuleBase" id="RU361203"/>
    </source>
</evidence>
<feature type="chain" id="PRO_5005126280" description="Purple acid phosphatase" evidence="3">
    <location>
        <begin position="23"/>
        <end position="436"/>
    </location>
</feature>
<dbReference type="InParanoid" id="D3BNQ0"/>
<protein>
    <recommendedName>
        <fullName evidence="3">Purple acid phosphatase</fullName>
        <ecNumber evidence="3">3.1.3.2</ecNumber>
    </recommendedName>
</protein>